<dbReference type="GO" id="GO:0004665">
    <property type="term" value="F:prephenate dehydrogenase (NADP+) activity"/>
    <property type="evidence" value="ECO:0007669"/>
    <property type="project" value="InterPro"/>
</dbReference>
<dbReference type="Proteomes" id="UP000460257">
    <property type="component" value="Unassembled WGS sequence"/>
</dbReference>
<dbReference type="InterPro" id="IPR008927">
    <property type="entry name" value="6-PGluconate_DH-like_C_sf"/>
</dbReference>
<keyword evidence="3" id="KW-0057">Aromatic amino acid biosynthesis</keyword>
<evidence type="ECO:0000256" key="2">
    <source>
        <dbReference type="ARBA" id="ARBA00023002"/>
    </source>
</evidence>
<dbReference type="Gene3D" id="1.10.3660.10">
    <property type="entry name" value="6-phosphogluconate dehydrogenase C-terminal like domain"/>
    <property type="match status" value="1"/>
</dbReference>
<comment type="caution">
    <text evidence="6">The sequence shown here is derived from an EMBL/GenBank/DDBJ whole genome shotgun (WGS) entry which is preliminary data.</text>
</comment>
<dbReference type="SUPFAM" id="SSF48179">
    <property type="entry name" value="6-phosphogluconate dehydrogenase C-terminal domain-like"/>
    <property type="match status" value="1"/>
</dbReference>
<evidence type="ECO:0000256" key="3">
    <source>
        <dbReference type="ARBA" id="ARBA00023141"/>
    </source>
</evidence>
<feature type="domain" description="Prephenate/arogenate dehydrogenase" evidence="5">
    <location>
        <begin position="6"/>
        <end position="292"/>
    </location>
</feature>
<dbReference type="InterPro" id="IPR046826">
    <property type="entry name" value="PDH_N"/>
</dbReference>
<dbReference type="EMBL" id="VOGC01000002">
    <property type="protein sequence ID" value="MQN00705.1"/>
    <property type="molecule type" value="Genomic_DNA"/>
</dbReference>
<organism evidence="6 7">
    <name type="scientific">Candidatus Weimeria bifida</name>
    <dbReference type="NCBI Taxonomy" id="2599074"/>
    <lineage>
        <taxon>Bacteria</taxon>
        <taxon>Bacillati</taxon>
        <taxon>Bacillota</taxon>
        <taxon>Clostridia</taxon>
        <taxon>Lachnospirales</taxon>
        <taxon>Lachnospiraceae</taxon>
        <taxon>Candidatus Weimeria</taxon>
    </lineage>
</organism>
<dbReference type="GO" id="GO:0070403">
    <property type="term" value="F:NAD+ binding"/>
    <property type="evidence" value="ECO:0007669"/>
    <property type="project" value="InterPro"/>
</dbReference>
<reference evidence="6" key="1">
    <citation type="journal article" date="2020" name="Appl. Environ. Microbiol.">
        <title>Medium-Chain Fatty Acid Synthesis by 'Candidatus Weimeria bifida' gen. nov., sp. nov., and 'Candidatus Pseudoramibacter fermentans' sp. nov.</title>
        <authorList>
            <person name="Scarborough M.J."/>
            <person name="Myers K.S."/>
            <person name="Donohue T.J."/>
            <person name="Noguera D.R."/>
        </authorList>
    </citation>
    <scope>NUCLEOTIDE SEQUENCE</scope>
    <source>
        <strain evidence="6">LCO1.1</strain>
    </source>
</reference>
<dbReference type="Pfam" id="PF20463">
    <property type="entry name" value="PDH_C"/>
    <property type="match status" value="1"/>
</dbReference>
<evidence type="ECO:0000259" key="5">
    <source>
        <dbReference type="PROSITE" id="PS51176"/>
    </source>
</evidence>
<protein>
    <submittedName>
        <fullName evidence="6">Prephenate dehydrogenase</fullName>
    </submittedName>
</protein>
<keyword evidence="2" id="KW-0560">Oxidoreductase</keyword>
<keyword evidence="7" id="KW-1185">Reference proteome</keyword>
<evidence type="ECO:0000256" key="1">
    <source>
        <dbReference type="ARBA" id="ARBA00007964"/>
    </source>
</evidence>
<dbReference type="InterPro" id="IPR003099">
    <property type="entry name" value="Prephen_DH"/>
</dbReference>
<dbReference type="SUPFAM" id="SSF51735">
    <property type="entry name" value="NAD(P)-binding Rossmann-fold domains"/>
    <property type="match status" value="1"/>
</dbReference>
<sequence length="368" mass="40652">MNFNPRKIVFVGLGLIGGSVAKAIHATYPDIRLYATAGHKKTVEEAHADGLILNDDLLSDEEIADADVIFLCSPVLINIQYLSRIKPYLNSSTLITDVGSVKNDISREIDRLGLSDQFIGGHPMTGSENTGYSYSDPSFLENAYYLLTYQSAKAKEIVPYFDKFISSLGAVTMVLEPKEHDFAVACISHLPHVISASLVNLVKNNDKDDLLKTIAAGGFKDITRISSSSPVMWENICLSNKDAILKLIDEYEDVLDSFKSVIESGDGSRIREKFQAAKDYRDSLPIRKKTGILPSEFVIYSDLRDEPGEIACVATLLASSSISIKNIGLIHNREFEEGVLSIELYSESDYEAAFKLLKGHGYVLHKRS</sequence>
<comment type="similarity">
    <text evidence="1">Belongs to the prephenate/arogenate dehydrogenase family.</text>
</comment>
<dbReference type="Pfam" id="PF02153">
    <property type="entry name" value="PDH_N"/>
    <property type="match status" value="1"/>
</dbReference>
<dbReference type="PANTHER" id="PTHR21363:SF0">
    <property type="entry name" value="PREPHENATE DEHYDROGENASE [NADP(+)]"/>
    <property type="match status" value="1"/>
</dbReference>
<evidence type="ECO:0000313" key="6">
    <source>
        <dbReference type="EMBL" id="MQN00705.1"/>
    </source>
</evidence>
<proteinExistence type="inferred from homology"/>
<dbReference type="GO" id="GO:0008977">
    <property type="term" value="F:prephenate dehydrogenase (NAD+) activity"/>
    <property type="evidence" value="ECO:0007669"/>
    <property type="project" value="InterPro"/>
</dbReference>
<dbReference type="AlphaFoldDB" id="A0A6N7IWM3"/>
<evidence type="ECO:0000313" key="7">
    <source>
        <dbReference type="Proteomes" id="UP000460257"/>
    </source>
</evidence>
<dbReference type="PROSITE" id="PS51176">
    <property type="entry name" value="PDH_ADH"/>
    <property type="match status" value="1"/>
</dbReference>
<dbReference type="InterPro" id="IPR050812">
    <property type="entry name" value="Preph/Arog_dehydrog"/>
</dbReference>
<evidence type="ECO:0000256" key="4">
    <source>
        <dbReference type="ARBA" id="ARBA00029440"/>
    </source>
</evidence>
<gene>
    <name evidence="6" type="ORF">FRC54_01740</name>
</gene>
<dbReference type="GO" id="GO:0006571">
    <property type="term" value="P:tyrosine biosynthetic process"/>
    <property type="evidence" value="ECO:0007669"/>
    <property type="project" value="InterPro"/>
</dbReference>
<dbReference type="InterPro" id="IPR046825">
    <property type="entry name" value="PDH_C"/>
</dbReference>
<dbReference type="FunFam" id="1.10.3660.10:FF:000003">
    <property type="entry name" value="Prephenate dehydrogenase"/>
    <property type="match status" value="1"/>
</dbReference>
<accession>A0A6N7IWM3</accession>
<name>A0A6N7IWM3_9FIRM</name>
<keyword evidence="3" id="KW-0028">Amino-acid biosynthesis</keyword>
<dbReference type="InterPro" id="IPR036291">
    <property type="entry name" value="NAD(P)-bd_dom_sf"/>
</dbReference>
<comment type="pathway">
    <text evidence="4">Amino-acid biosynthesis.</text>
</comment>
<dbReference type="Gene3D" id="3.40.50.720">
    <property type="entry name" value="NAD(P)-binding Rossmann-like Domain"/>
    <property type="match status" value="1"/>
</dbReference>
<dbReference type="PANTHER" id="PTHR21363">
    <property type="entry name" value="PREPHENATE DEHYDROGENASE"/>
    <property type="match status" value="1"/>
</dbReference>
<dbReference type="SUPFAM" id="SSF55021">
    <property type="entry name" value="ACT-like"/>
    <property type="match status" value="1"/>
</dbReference>
<dbReference type="InterPro" id="IPR045865">
    <property type="entry name" value="ACT-like_dom_sf"/>
</dbReference>